<keyword evidence="3" id="KW-0143">Chaperone</keyword>
<comment type="similarity">
    <text evidence="1">Belongs to the SdhE FAD assembly factor family.</text>
</comment>
<keyword evidence="5" id="KW-1185">Reference proteome</keyword>
<gene>
    <name evidence="4" type="ORF">NOG11_12600</name>
</gene>
<proteinExistence type="inferred from homology"/>
<accession>A0A9X2LAN8</accession>
<dbReference type="InterPro" id="IPR036714">
    <property type="entry name" value="SDH_sf"/>
</dbReference>
<dbReference type="AlphaFoldDB" id="A0A9X2LAN8"/>
<name>A0A9X2LAN8_9PROT</name>
<organism evidence="4 5">
    <name type="scientific">Parvularcula maris</name>
    <dbReference type="NCBI Taxonomy" id="2965077"/>
    <lineage>
        <taxon>Bacteria</taxon>
        <taxon>Pseudomonadati</taxon>
        <taxon>Pseudomonadota</taxon>
        <taxon>Alphaproteobacteria</taxon>
        <taxon>Parvularculales</taxon>
        <taxon>Parvularculaceae</taxon>
        <taxon>Parvularcula</taxon>
    </lineage>
</organism>
<evidence type="ECO:0000313" key="4">
    <source>
        <dbReference type="EMBL" id="MCQ8186220.1"/>
    </source>
</evidence>
<dbReference type="GO" id="GO:0006099">
    <property type="term" value="P:tricarboxylic acid cycle"/>
    <property type="evidence" value="ECO:0007669"/>
    <property type="project" value="TreeGrafter"/>
</dbReference>
<dbReference type="Proteomes" id="UP001142610">
    <property type="component" value="Unassembled WGS sequence"/>
</dbReference>
<sequence>MSEELSDEKKRLLYRAKYRGFKEADIVVGKFAEKHLAGLSEEETEEFRLLLEVPDQELYGWIIGRAEAPDNYKGPVLEKMQAFDVAAEMPR</sequence>
<reference evidence="4" key="1">
    <citation type="submission" date="2022-07" db="EMBL/GenBank/DDBJ databases">
        <title>Parvularcula maris sp. nov., an algicidal bacterium isolated from seawater.</title>
        <authorList>
            <person name="Li F."/>
        </authorList>
    </citation>
    <scope>NUCLEOTIDE SEQUENCE</scope>
    <source>
        <strain evidence="4">BGMRC 0090</strain>
    </source>
</reference>
<evidence type="ECO:0000313" key="5">
    <source>
        <dbReference type="Proteomes" id="UP001142610"/>
    </source>
</evidence>
<dbReference type="Gene3D" id="1.10.150.250">
    <property type="entry name" value="Flavinator of succinate dehydrogenase"/>
    <property type="match status" value="1"/>
</dbReference>
<dbReference type="InterPro" id="IPR005631">
    <property type="entry name" value="SDH"/>
</dbReference>
<dbReference type="SUPFAM" id="SSF109910">
    <property type="entry name" value="YgfY-like"/>
    <property type="match status" value="1"/>
</dbReference>
<dbReference type="RefSeq" id="WP_256620120.1">
    <property type="nucleotide sequence ID" value="NZ_JANIBC010000014.1"/>
</dbReference>
<evidence type="ECO:0000256" key="1">
    <source>
        <dbReference type="ARBA" id="ARBA00008571"/>
    </source>
</evidence>
<dbReference type="Pfam" id="PF03937">
    <property type="entry name" value="Sdh5"/>
    <property type="match status" value="1"/>
</dbReference>
<comment type="caution">
    <text evidence="4">The sequence shown here is derived from an EMBL/GenBank/DDBJ whole genome shotgun (WGS) entry which is preliminary data.</text>
</comment>
<dbReference type="EMBL" id="JANIBC010000014">
    <property type="protein sequence ID" value="MCQ8186220.1"/>
    <property type="molecule type" value="Genomic_DNA"/>
</dbReference>
<evidence type="ECO:0000256" key="2">
    <source>
        <dbReference type="ARBA" id="ARBA00019418"/>
    </source>
</evidence>
<dbReference type="PANTHER" id="PTHR12469:SF2">
    <property type="entry name" value="SUCCINATE DEHYDROGENASE ASSEMBLY FACTOR 2, MITOCHONDRIAL"/>
    <property type="match status" value="1"/>
</dbReference>
<dbReference type="PANTHER" id="PTHR12469">
    <property type="entry name" value="PROTEIN EMI5 HOMOLOG, MITOCHONDRIAL"/>
    <property type="match status" value="1"/>
</dbReference>
<evidence type="ECO:0000256" key="3">
    <source>
        <dbReference type="ARBA" id="ARBA00023186"/>
    </source>
</evidence>
<protein>
    <recommendedName>
        <fullName evidence="2">FAD assembly factor SdhE</fullName>
    </recommendedName>
</protein>